<keyword evidence="8" id="KW-1185">Reference proteome</keyword>
<dbReference type="PhylomeDB" id="B4MMU6"/>
<dbReference type="GO" id="GO:0005958">
    <property type="term" value="C:DNA-dependent protein kinase-DNA ligase 4 complex"/>
    <property type="evidence" value="ECO:0007669"/>
    <property type="project" value="TreeGrafter"/>
</dbReference>
<dbReference type="Gene3D" id="1.20.5.370">
    <property type="match status" value="1"/>
</dbReference>
<reference evidence="7 8" key="1">
    <citation type="journal article" date="2007" name="Nature">
        <title>Evolution of genes and genomes on the Drosophila phylogeny.</title>
        <authorList>
            <consortium name="Drosophila 12 Genomes Consortium"/>
            <person name="Clark A.G."/>
            <person name="Eisen M.B."/>
            <person name="Smith D.R."/>
            <person name="Bergman C.M."/>
            <person name="Oliver B."/>
            <person name="Markow T.A."/>
            <person name="Kaufman T.C."/>
            <person name="Kellis M."/>
            <person name="Gelbart W."/>
            <person name="Iyer V.N."/>
            <person name="Pollard D.A."/>
            <person name="Sackton T.B."/>
            <person name="Larracuente A.M."/>
            <person name="Singh N.D."/>
            <person name="Abad J.P."/>
            <person name="Abt D.N."/>
            <person name="Adryan B."/>
            <person name="Aguade M."/>
            <person name="Akashi H."/>
            <person name="Anderson W.W."/>
            <person name="Aquadro C.F."/>
            <person name="Ardell D.H."/>
            <person name="Arguello R."/>
            <person name="Artieri C.G."/>
            <person name="Barbash D.A."/>
            <person name="Barker D."/>
            <person name="Barsanti P."/>
            <person name="Batterham P."/>
            <person name="Batzoglou S."/>
            <person name="Begun D."/>
            <person name="Bhutkar A."/>
            <person name="Blanco E."/>
            <person name="Bosak S.A."/>
            <person name="Bradley R.K."/>
            <person name="Brand A.D."/>
            <person name="Brent M.R."/>
            <person name="Brooks A.N."/>
            <person name="Brown R.H."/>
            <person name="Butlin R.K."/>
            <person name="Caggese C."/>
            <person name="Calvi B.R."/>
            <person name="Bernardo de Carvalho A."/>
            <person name="Caspi A."/>
            <person name="Castrezana S."/>
            <person name="Celniker S.E."/>
            <person name="Chang J.L."/>
            <person name="Chapple C."/>
            <person name="Chatterji S."/>
            <person name="Chinwalla A."/>
            <person name="Civetta A."/>
            <person name="Clifton S.W."/>
            <person name="Comeron J.M."/>
            <person name="Costello J.C."/>
            <person name="Coyne J.A."/>
            <person name="Daub J."/>
            <person name="David R.G."/>
            <person name="Delcher A.L."/>
            <person name="Delehaunty K."/>
            <person name="Do C.B."/>
            <person name="Ebling H."/>
            <person name="Edwards K."/>
            <person name="Eickbush T."/>
            <person name="Evans J.D."/>
            <person name="Filipski A."/>
            <person name="Findeiss S."/>
            <person name="Freyhult E."/>
            <person name="Fulton L."/>
            <person name="Fulton R."/>
            <person name="Garcia A.C."/>
            <person name="Gardiner A."/>
            <person name="Garfield D.A."/>
            <person name="Garvin B.E."/>
            <person name="Gibson G."/>
            <person name="Gilbert D."/>
            <person name="Gnerre S."/>
            <person name="Godfrey J."/>
            <person name="Good R."/>
            <person name="Gotea V."/>
            <person name="Gravely B."/>
            <person name="Greenberg A.J."/>
            <person name="Griffiths-Jones S."/>
            <person name="Gross S."/>
            <person name="Guigo R."/>
            <person name="Gustafson E.A."/>
            <person name="Haerty W."/>
            <person name="Hahn M.W."/>
            <person name="Halligan D.L."/>
            <person name="Halpern A.L."/>
            <person name="Halter G.M."/>
            <person name="Han M.V."/>
            <person name="Heger A."/>
            <person name="Hillier L."/>
            <person name="Hinrichs A.S."/>
            <person name="Holmes I."/>
            <person name="Hoskins R.A."/>
            <person name="Hubisz M.J."/>
            <person name="Hultmark D."/>
            <person name="Huntley M.A."/>
            <person name="Jaffe D.B."/>
            <person name="Jagadeeshan S."/>
            <person name="Jeck W.R."/>
            <person name="Johnson J."/>
            <person name="Jones C.D."/>
            <person name="Jordan W.C."/>
            <person name="Karpen G.H."/>
            <person name="Kataoka E."/>
            <person name="Keightley P.D."/>
            <person name="Kheradpour P."/>
            <person name="Kirkness E.F."/>
            <person name="Koerich L.B."/>
            <person name="Kristiansen K."/>
            <person name="Kudrna D."/>
            <person name="Kulathinal R.J."/>
            <person name="Kumar S."/>
            <person name="Kwok R."/>
            <person name="Lander E."/>
            <person name="Langley C.H."/>
            <person name="Lapoint R."/>
            <person name="Lazzaro B.P."/>
            <person name="Lee S.J."/>
            <person name="Levesque L."/>
            <person name="Li R."/>
            <person name="Lin C.F."/>
            <person name="Lin M.F."/>
            <person name="Lindblad-Toh K."/>
            <person name="Llopart A."/>
            <person name="Long M."/>
            <person name="Low L."/>
            <person name="Lozovsky E."/>
            <person name="Lu J."/>
            <person name="Luo M."/>
            <person name="Machado C.A."/>
            <person name="Makalowski W."/>
            <person name="Marzo M."/>
            <person name="Matsuda M."/>
            <person name="Matzkin L."/>
            <person name="McAllister B."/>
            <person name="McBride C.S."/>
            <person name="McKernan B."/>
            <person name="McKernan K."/>
            <person name="Mendez-Lago M."/>
            <person name="Minx P."/>
            <person name="Mollenhauer M.U."/>
            <person name="Montooth K."/>
            <person name="Mount S.M."/>
            <person name="Mu X."/>
            <person name="Myers E."/>
            <person name="Negre B."/>
            <person name="Newfeld S."/>
            <person name="Nielsen R."/>
            <person name="Noor M.A."/>
            <person name="O'Grady P."/>
            <person name="Pachter L."/>
            <person name="Papaceit M."/>
            <person name="Parisi M.J."/>
            <person name="Parisi M."/>
            <person name="Parts L."/>
            <person name="Pedersen J.S."/>
            <person name="Pesole G."/>
            <person name="Phillippy A.M."/>
            <person name="Ponting C.P."/>
            <person name="Pop M."/>
            <person name="Porcelli D."/>
            <person name="Powell J.R."/>
            <person name="Prohaska S."/>
            <person name="Pruitt K."/>
            <person name="Puig M."/>
            <person name="Quesneville H."/>
            <person name="Ram K.R."/>
            <person name="Rand D."/>
            <person name="Rasmussen M.D."/>
            <person name="Reed L.K."/>
            <person name="Reenan R."/>
            <person name="Reily A."/>
            <person name="Remington K.A."/>
            <person name="Rieger T.T."/>
            <person name="Ritchie M.G."/>
            <person name="Robin C."/>
            <person name="Rogers Y.H."/>
            <person name="Rohde C."/>
            <person name="Rozas J."/>
            <person name="Rubenfield M.J."/>
            <person name="Ruiz A."/>
            <person name="Russo S."/>
            <person name="Salzberg S.L."/>
            <person name="Sanchez-Gracia A."/>
            <person name="Saranga D.J."/>
            <person name="Sato H."/>
            <person name="Schaeffer S.W."/>
            <person name="Schatz M.C."/>
            <person name="Schlenke T."/>
            <person name="Schwartz R."/>
            <person name="Segarra C."/>
            <person name="Singh R.S."/>
            <person name="Sirot L."/>
            <person name="Sirota M."/>
            <person name="Sisneros N.B."/>
            <person name="Smith C.D."/>
            <person name="Smith T.F."/>
            <person name="Spieth J."/>
            <person name="Stage D.E."/>
            <person name="Stark A."/>
            <person name="Stephan W."/>
            <person name="Strausberg R.L."/>
            <person name="Strempel S."/>
            <person name="Sturgill D."/>
            <person name="Sutton G."/>
            <person name="Sutton G.G."/>
            <person name="Tao W."/>
            <person name="Teichmann S."/>
            <person name="Tobari Y.N."/>
            <person name="Tomimura Y."/>
            <person name="Tsolas J.M."/>
            <person name="Valente V.L."/>
            <person name="Venter E."/>
            <person name="Venter J.C."/>
            <person name="Vicario S."/>
            <person name="Vieira F.G."/>
            <person name="Vilella A.J."/>
            <person name="Villasante A."/>
            <person name="Walenz B."/>
            <person name="Wang J."/>
            <person name="Wasserman M."/>
            <person name="Watts T."/>
            <person name="Wilson D."/>
            <person name="Wilson R.K."/>
            <person name="Wing R.A."/>
            <person name="Wolfner M.F."/>
            <person name="Wong A."/>
            <person name="Wong G.K."/>
            <person name="Wu C.I."/>
            <person name="Wu G."/>
            <person name="Yamamoto D."/>
            <person name="Yang H.P."/>
            <person name="Yang S.P."/>
            <person name="Yorke J.A."/>
            <person name="Yoshida K."/>
            <person name="Zdobnov E."/>
            <person name="Zhang P."/>
            <person name="Zhang Y."/>
            <person name="Zimin A.V."/>
            <person name="Baldwin J."/>
            <person name="Abdouelleil A."/>
            <person name="Abdulkadir J."/>
            <person name="Abebe A."/>
            <person name="Abera B."/>
            <person name="Abreu J."/>
            <person name="Acer S.C."/>
            <person name="Aftuck L."/>
            <person name="Alexander A."/>
            <person name="An P."/>
            <person name="Anderson E."/>
            <person name="Anderson S."/>
            <person name="Arachi H."/>
            <person name="Azer M."/>
            <person name="Bachantsang P."/>
            <person name="Barry A."/>
            <person name="Bayul T."/>
            <person name="Berlin A."/>
            <person name="Bessette D."/>
            <person name="Bloom T."/>
            <person name="Blye J."/>
            <person name="Boguslavskiy L."/>
            <person name="Bonnet C."/>
            <person name="Boukhgalter B."/>
            <person name="Bourzgui I."/>
            <person name="Brown A."/>
            <person name="Cahill P."/>
            <person name="Channer S."/>
            <person name="Cheshatsang Y."/>
            <person name="Chuda L."/>
            <person name="Citroen M."/>
            <person name="Collymore A."/>
            <person name="Cooke P."/>
            <person name="Costello M."/>
            <person name="D'Aco K."/>
            <person name="Daza R."/>
            <person name="De Haan G."/>
            <person name="DeGray S."/>
            <person name="DeMaso C."/>
            <person name="Dhargay N."/>
            <person name="Dooley K."/>
            <person name="Dooley E."/>
            <person name="Doricent M."/>
            <person name="Dorje P."/>
            <person name="Dorjee K."/>
            <person name="Dupes A."/>
            <person name="Elong R."/>
            <person name="Falk J."/>
            <person name="Farina A."/>
            <person name="Faro S."/>
            <person name="Ferguson D."/>
            <person name="Fisher S."/>
            <person name="Foley C.D."/>
            <person name="Franke A."/>
            <person name="Friedrich D."/>
            <person name="Gadbois L."/>
            <person name="Gearin G."/>
            <person name="Gearin C.R."/>
            <person name="Giannoukos G."/>
            <person name="Goode T."/>
            <person name="Graham J."/>
            <person name="Grandbois E."/>
            <person name="Grewal S."/>
            <person name="Gyaltsen K."/>
            <person name="Hafez N."/>
            <person name="Hagos B."/>
            <person name="Hall J."/>
            <person name="Henson C."/>
            <person name="Hollinger A."/>
            <person name="Honan T."/>
            <person name="Huard M.D."/>
            <person name="Hughes L."/>
            <person name="Hurhula B."/>
            <person name="Husby M.E."/>
            <person name="Kamat A."/>
            <person name="Kanga B."/>
            <person name="Kashin S."/>
            <person name="Khazanovich D."/>
            <person name="Kisner P."/>
            <person name="Lance K."/>
            <person name="Lara M."/>
            <person name="Lee W."/>
            <person name="Lennon N."/>
            <person name="Letendre F."/>
            <person name="LeVine R."/>
            <person name="Lipovsky A."/>
            <person name="Liu X."/>
            <person name="Liu J."/>
            <person name="Liu S."/>
            <person name="Lokyitsang T."/>
            <person name="Lokyitsang Y."/>
            <person name="Lubonja R."/>
            <person name="Lui A."/>
            <person name="MacDonald P."/>
            <person name="Magnisalis V."/>
            <person name="Maru K."/>
            <person name="Matthews C."/>
            <person name="McCusker W."/>
            <person name="McDonough S."/>
            <person name="Mehta T."/>
            <person name="Meldrim J."/>
            <person name="Meneus L."/>
            <person name="Mihai O."/>
            <person name="Mihalev A."/>
            <person name="Mihova T."/>
            <person name="Mittelman R."/>
            <person name="Mlenga V."/>
            <person name="Montmayeur A."/>
            <person name="Mulrain L."/>
            <person name="Navidi A."/>
            <person name="Naylor J."/>
            <person name="Negash T."/>
            <person name="Nguyen T."/>
            <person name="Nguyen N."/>
            <person name="Nicol R."/>
            <person name="Norbu C."/>
            <person name="Norbu N."/>
            <person name="Novod N."/>
            <person name="O'Neill B."/>
            <person name="Osman S."/>
            <person name="Markiewicz E."/>
            <person name="Oyono O.L."/>
            <person name="Patti C."/>
            <person name="Phunkhang P."/>
            <person name="Pierre F."/>
            <person name="Priest M."/>
            <person name="Raghuraman S."/>
            <person name="Rege F."/>
            <person name="Reyes R."/>
            <person name="Rise C."/>
            <person name="Rogov P."/>
            <person name="Ross K."/>
            <person name="Ryan E."/>
            <person name="Settipalli S."/>
            <person name="Shea T."/>
            <person name="Sherpa N."/>
            <person name="Shi L."/>
            <person name="Shih D."/>
            <person name="Sparrow T."/>
            <person name="Spaulding J."/>
            <person name="Stalker J."/>
            <person name="Stange-Thomann N."/>
            <person name="Stavropoulos S."/>
            <person name="Stone C."/>
            <person name="Strader C."/>
            <person name="Tesfaye S."/>
            <person name="Thomson T."/>
            <person name="Thoulutsang Y."/>
            <person name="Thoulutsang D."/>
            <person name="Topham K."/>
            <person name="Topping I."/>
            <person name="Tsamla T."/>
            <person name="Vassiliev H."/>
            <person name="Vo A."/>
            <person name="Wangchuk T."/>
            <person name="Wangdi T."/>
            <person name="Weiand M."/>
            <person name="Wilkinson J."/>
            <person name="Wilson A."/>
            <person name="Yadav S."/>
            <person name="Young G."/>
            <person name="Yu Q."/>
            <person name="Zembek L."/>
            <person name="Zhong D."/>
            <person name="Zimmer A."/>
            <person name="Zwirko Z."/>
            <person name="Jaffe D.B."/>
            <person name="Alvarez P."/>
            <person name="Brockman W."/>
            <person name="Butler J."/>
            <person name="Chin C."/>
            <person name="Gnerre S."/>
            <person name="Grabherr M."/>
            <person name="Kleber M."/>
            <person name="Mauceli E."/>
            <person name="MacCallum I."/>
        </authorList>
    </citation>
    <scope>NUCLEOTIDE SEQUENCE [LARGE SCALE GENOMIC DNA]</scope>
    <source>
        <strain evidence="8">Tucson 14030-0811.24</strain>
    </source>
</reference>
<dbReference type="Gene3D" id="2.170.210.10">
    <property type="entry name" value="DNA double-strand break repair and VJ recombination XRCC4, N-terminal"/>
    <property type="match status" value="1"/>
</dbReference>
<name>B4MMU6_DROWI</name>
<dbReference type="FunCoup" id="B4MMU6">
    <property type="interactions" value="5"/>
</dbReference>
<dbReference type="Proteomes" id="UP000007798">
    <property type="component" value="Unassembled WGS sequence"/>
</dbReference>
<dbReference type="Pfam" id="PF06632">
    <property type="entry name" value="XRCC4"/>
    <property type="match status" value="1"/>
</dbReference>
<dbReference type="GO" id="GO:0003677">
    <property type="term" value="F:DNA binding"/>
    <property type="evidence" value="ECO:0007669"/>
    <property type="project" value="InterPro"/>
</dbReference>
<dbReference type="PANTHER" id="PTHR28559:SF1">
    <property type="entry name" value="DNA REPAIR PROTEIN XRCC4"/>
    <property type="match status" value="1"/>
</dbReference>
<proteinExistence type="predicted"/>
<evidence type="ECO:0000259" key="6">
    <source>
        <dbReference type="Pfam" id="PF06632"/>
    </source>
</evidence>
<dbReference type="HOGENOM" id="CLU_1176513_0_0_1"/>
<keyword evidence="4" id="KW-0539">Nucleus</keyword>
<dbReference type="InterPro" id="IPR038051">
    <property type="entry name" value="XRCC4-like_N_sf"/>
</dbReference>
<keyword evidence="2" id="KW-0227">DNA damage</keyword>
<dbReference type="GO" id="GO:0032807">
    <property type="term" value="C:DNA ligase IV complex"/>
    <property type="evidence" value="ECO:0007669"/>
    <property type="project" value="TreeGrafter"/>
</dbReference>
<dbReference type="EMBL" id="CH963847">
    <property type="protein sequence ID" value="EDW73502.1"/>
    <property type="molecule type" value="Genomic_DNA"/>
</dbReference>
<dbReference type="OMA" id="KVSNCYQ"/>
<sequence>MSFIVKLLERTQLTHSQVEDVKPFIYAHSKWLEDELELDIVVTSSNLPYRGSLKFNDIRTAAEELDQPYEEFFEECKKALTTNMGLTGFDYEVSSPDSQTTATTPEAVFKLFKCSGYETLYLDIPLRKVSNCFSLLDAAIEQTNDSNSSSVLGKDSQVLVEYEKFIQETKSREAKMLKKFLLLINEKKAKIEELELKLEKARGRRPTAEKEDSDTDKELEQVEQDEPGEEDEEEDIYGGPTQAMNV</sequence>
<dbReference type="InterPro" id="IPR014751">
    <property type="entry name" value="XRCC4-like_C"/>
</dbReference>
<evidence type="ECO:0000313" key="8">
    <source>
        <dbReference type="Proteomes" id="UP000007798"/>
    </source>
</evidence>
<gene>
    <name evidence="7" type="primary">Dwil\GK16613</name>
    <name evidence="7" type="ORF">Dwil_GK16613</name>
</gene>
<dbReference type="InterPro" id="IPR053961">
    <property type="entry name" value="XRCC4_N"/>
</dbReference>
<evidence type="ECO:0000256" key="3">
    <source>
        <dbReference type="ARBA" id="ARBA00023204"/>
    </source>
</evidence>
<evidence type="ECO:0000256" key="4">
    <source>
        <dbReference type="ARBA" id="ARBA00023242"/>
    </source>
</evidence>
<dbReference type="KEGG" id="dwi:6639398"/>
<dbReference type="OrthoDB" id="8064436at2759"/>
<dbReference type="InParanoid" id="B4MMU6"/>
<dbReference type="InterPro" id="IPR010585">
    <property type="entry name" value="DNA_repair_prot_XRCC4"/>
</dbReference>
<dbReference type="PANTHER" id="PTHR28559">
    <property type="entry name" value="DNA REPAIR PROTEIN XRCC4"/>
    <property type="match status" value="1"/>
</dbReference>
<feature type="domain" description="XRCC4 N-terminal" evidence="6">
    <location>
        <begin position="25"/>
        <end position="99"/>
    </location>
</feature>
<organism evidence="7 8">
    <name type="scientific">Drosophila willistoni</name>
    <name type="common">Fruit fly</name>
    <dbReference type="NCBI Taxonomy" id="7260"/>
    <lineage>
        <taxon>Eukaryota</taxon>
        <taxon>Metazoa</taxon>
        <taxon>Ecdysozoa</taxon>
        <taxon>Arthropoda</taxon>
        <taxon>Hexapoda</taxon>
        <taxon>Insecta</taxon>
        <taxon>Pterygota</taxon>
        <taxon>Neoptera</taxon>
        <taxon>Endopterygota</taxon>
        <taxon>Diptera</taxon>
        <taxon>Brachycera</taxon>
        <taxon>Muscomorpha</taxon>
        <taxon>Ephydroidea</taxon>
        <taxon>Drosophilidae</taxon>
        <taxon>Drosophila</taxon>
        <taxon>Sophophora</taxon>
    </lineage>
</organism>
<comment type="subcellular location">
    <subcellularLocation>
        <location evidence="1">Nucleus</location>
    </subcellularLocation>
</comment>
<evidence type="ECO:0000256" key="5">
    <source>
        <dbReference type="SAM" id="MobiDB-lite"/>
    </source>
</evidence>
<keyword evidence="3" id="KW-0234">DNA repair</keyword>
<dbReference type="STRING" id="7260.B4MMU6"/>
<feature type="compositionally biased region" description="Acidic residues" evidence="5">
    <location>
        <begin position="221"/>
        <end position="236"/>
    </location>
</feature>
<evidence type="ECO:0000256" key="1">
    <source>
        <dbReference type="ARBA" id="ARBA00004123"/>
    </source>
</evidence>
<dbReference type="AlphaFoldDB" id="B4MMU6"/>
<evidence type="ECO:0000256" key="2">
    <source>
        <dbReference type="ARBA" id="ARBA00022763"/>
    </source>
</evidence>
<dbReference type="GO" id="GO:0006303">
    <property type="term" value="P:double-strand break repair via nonhomologous end joining"/>
    <property type="evidence" value="ECO:0007669"/>
    <property type="project" value="TreeGrafter"/>
</dbReference>
<dbReference type="GO" id="GO:0010165">
    <property type="term" value="P:response to X-ray"/>
    <property type="evidence" value="ECO:0007669"/>
    <property type="project" value="TreeGrafter"/>
</dbReference>
<protein>
    <recommendedName>
        <fullName evidence="6">XRCC4 N-terminal domain-containing protein</fullName>
    </recommendedName>
</protein>
<dbReference type="eggNOG" id="ENOG502QWJA">
    <property type="taxonomic scope" value="Eukaryota"/>
</dbReference>
<feature type="compositionally biased region" description="Basic and acidic residues" evidence="5">
    <location>
        <begin position="200"/>
        <end position="220"/>
    </location>
</feature>
<dbReference type="GO" id="GO:0006310">
    <property type="term" value="P:DNA recombination"/>
    <property type="evidence" value="ECO:0007669"/>
    <property type="project" value="InterPro"/>
</dbReference>
<feature type="region of interest" description="Disordered" evidence="5">
    <location>
        <begin position="200"/>
        <end position="246"/>
    </location>
</feature>
<accession>B4MMU6</accession>
<dbReference type="SUPFAM" id="SSF58022">
    <property type="entry name" value="XRCC4, C-terminal oligomerization domain"/>
    <property type="match status" value="1"/>
</dbReference>
<evidence type="ECO:0000313" key="7">
    <source>
        <dbReference type="EMBL" id="EDW73502.1"/>
    </source>
</evidence>